<evidence type="ECO:0000256" key="2">
    <source>
        <dbReference type="SAM" id="Phobius"/>
    </source>
</evidence>
<comment type="caution">
    <text evidence="3">The sequence shown here is derived from an EMBL/GenBank/DDBJ whole genome shotgun (WGS) entry which is preliminary data.</text>
</comment>
<keyword evidence="2" id="KW-0472">Membrane</keyword>
<sequence>MTARKLDVNTYLLSDDEGELTLNSVESEQASTSITYNLDDITSIQTLSGNLDGEQANQVRGLLYVPSLLVSDSCHNQTLQYAPQNVTRRNDLPLAGQTVVALIPWFSITCTKSYLGAAMQDEQDTTAVLFYQVNDTSTGTPPTVNNVVWNLDDGGRWKSQINFPAYAVPGPTGRQLMHELSLYSGVLLAVVTSSSILMGLLQRRRREALRRRVENGQVDLEALGIKRINVPQTELDKLPLYIYKDGVGSIAEESTTSVDEPTTSKDTKAVPSKVSKSSEPSPISPKSNLSEEYIREDQQEVEGGDRILIQTEEKELMHLHLSLEFPLSHP</sequence>
<feature type="compositionally biased region" description="Low complexity" evidence="1">
    <location>
        <begin position="269"/>
        <end position="287"/>
    </location>
</feature>
<dbReference type="AlphaFoldDB" id="A0A0G2EK97"/>
<evidence type="ECO:0000313" key="4">
    <source>
        <dbReference type="Proteomes" id="UP000053317"/>
    </source>
</evidence>
<keyword evidence="2" id="KW-0812">Transmembrane</keyword>
<keyword evidence="4" id="KW-1185">Reference proteome</keyword>
<evidence type="ECO:0000313" key="3">
    <source>
        <dbReference type="EMBL" id="KKY22779.1"/>
    </source>
</evidence>
<dbReference type="Proteomes" id="UP000053317">
    <property type="component" value="Unassembled WGS sequence"/>
</dbReference>
<protein>
    <submittedName>
        <fullName evidence="3">Putative ring finger domain-containing protein</fullName>
    </submittedName>
</protein>
<feature type="compositionally biased region" description="Polar residues" evidence="1">
    <location>
        <begin position="252"/>
        <end position="261"/>
    </location>
</feature>
<gene>
    <name evidence="3" type="ORF">UCRPC4_g03105</name>
</gene>
<reference evidence="3 4" key="2">
    <citation type="submission" date="2015-05" db="EMBL/GenBank/DDBJ databases">
        <authorList>
            <person name="Morales-Cruz A."/>
            <person name="Amrine K.C."/>
            <person name="Cantu D."/>
        </authorList>
    </citation>
    <scope>NUCLEOTIDE SEQUENCE [LARGE SCALE GENOMIC DNA]</scope>
    <source>
        <strain evidence="3">UCRPC4</strain>
    </source>
</reference>
<name>A0A0G2EK97_PHACM</name>
<dbReference type="OrthoDB" id="21204at2759"/>
<accession>A0A0G2EK97</accession>
<evidence type="ECO:0000256" key="1">
    <source>
        <dbReference type="SAM" id="MobiDB-lite"/>
    </source>
</evidence>
<feature type="transmembrane region" description="Helical" evidence="2">
    <location>
        <begin position="180"/>
        <end position="201"/>
    </location>
</feature>
<reference evidence="3 4" key="1">
    <citation type="submission" date="2015-05" db="EMBL/GenBank/DDBJ databases">
        <title>Distinctive expansion of gene families associated with plant cell wall degradation and secondary metabolism in the genomes of grapevine trunk pathogens.</title>
        <authorList>
            <person name="Lawrence D.P."/>
            <person name="Travadon R."/>
            <person name="Rolshausen P.E."/>
            <person name="Baumgartner K."/>
        </authorList>
    </citation>
    <scope>NUCLEOTIDE SEQUENCE [LARGE SCALE GENOMIC DNA]</scope>
    <source>
        <strain evidence="3">UCRPC4</strain>
    </source>
</reference>
<proteinExistence type="predicted"/>
<organism evidence="3 4">
    <name type="scientific">Phaeomoniella chlamydospora</name>
    <name type="common">Phaeoacremonium chlamydosporum</name>
    <dbReference type="NCBI Taxonomy" id="158046"/>
    <lineage>
        <taxon>Eukaryota</taxon>
        <taxon>Fungi</taxon>
        <taxon>Dikarya</taxon>
        <taxon>Ascomycota</taxon>
        <taxon>Pezizomycotina</taxon>
        <taxon>Eurotiomycetes</taxon>
        <taxon>Chaetothyriomycetidae</taxon>
        <taxon>Phaeomoniellales</taxon>
        <taxon>Phaeomoniellaceae</taxon>
        <taxon>Phaeomoniella</taxon>
    </lineage>
</organism>
<feature type="region of interest" description="Disordered" evidence="1">
    <location>
        <begin position="252"/>
        <end position="302"/>
    </location>
</feature>
<keyword evidence="2" id="KW-1133">Transmembrane helix</keyword>
<dbReference type="EMBL" id="LCWF01000073">
    <property type="protein sequence ID" value="KKY22779.1"/>
    <property type="molecule type" value="Genomic_DNA"/>
</dbReference>